<reference evidence="2 3" key="1">
    <citation type="submission" date="2017-12" db="EMBL/GenBank/DDBJ databases">
        <title>Hemimetabolous genomes reveal molecular basis of termite eusociality.</title>
        <authorList>
            <person name="Harrison M.C."/>
            <person name="Jongepier E."/>
            <person name="Robertson H.M."/>
            <person name="Arning N."/>
            <person name="Bitard-Feildel T."/>
            <person name="Chao H."/>
            <person name="Childers C.P."/>
            <person name="Dinh H."/>
            <person name="Doddapaneni H."/>
            <person name="Dugan S."/>
            <person name="Gowin J."/>
            <person name="Greiner C."/>
            <person name="Han Y."/>
            <person name="Hu H."/>
            <person name="Hughes D.S.T."/>
            <person name="Huylmans A.-K."/>
            <person name="Kemena C."/>
            <person name="Kremer L.P.M."/>
            <person name="Lee S.L."/>
            <person name="Lopez-Ezquerra A."/>
            <person name="Mallet L."/>
            <person name="Monroy-Kuhn J.M."/>
            <person name="Moser A."/>
            <person name="Murali S.C."/>
            <person name="Muzny D.M."/>
            <person name="Otani S."/>
            <person name="Piulachs M.-D."/>
            <person name="Poelchau M."/>
            <person name="Qu J."/>
            <person name="Schaub F."/>
            <person name="Wada-Katsumata A."/>
            <person name="Worley K.C."/>
            <person name="Xie Q."/>
            <person name="Ylla G."/>
            <person name="Poulsen M."/>
            <person name="Gibbs R.A."/>
            <person name="Schal C."/>
            <person name="Richards S."/>
            <person name="Belles X."/>
            <person name="Korb J."/>
            <person name="Bornberg-Bauer E."/>
        </authorList>
    </citation>
    <scope>NUCLEOTIDE SEQUENCE [LARGE SCALE GENOMIC DNA]</scope>
    <source>
        <tissue evidence="2">Whole body</tissue>
    </source>
</reference>
<dbReference type="OrthoDB" id="10293199at2759"/>
<protein>
    <recommendedName>
        <fullName evidence="4">Lipocalin/cytosolic fatty-acid binding domain-containing protein</fullName>
    </recommendedName>
</protein>
<dbReference type="Gene3D" id="2.40.128.20">
    <property type="match status" value="1"/>
</dbReference>
<evidence type="ECO:0000313" key="3">
    <source>
        <dbReference type="Proteomes" id="UP000235965"/>
    </source>
</evidence>
<gene>
    <name evidence="2" type="ORF">B7P43_G11267</name>
</gene>
<sequence length="194" mass="21217">MKPIDFLLFSCILGIVKGTQSAPNSTWWPCESLSPYQNLQLEQVLGQWYLVETISSLPGRVDTCAGIELIRPDADSWSNLIMVGQESSNGRPIVYENHTIVIPDSVNSPSLWDQPDIDAAVMVVDVGPANDTLALTTCQRFLGYDWTGVFSRDMNLDQIVLSLVNERLSNAGLRNSDSAVVSNTTGCPVPVQTT</sequence>
<dbReference type="SUPFAM" id="SSF50814">
    <property type="entry name" value="Lipocalins"/>
    <property type="match status" value="1"/>
</dbReference>
<evidence type="ECO:0000256" key="1">
    <source>
        <dbReference type="SAM" id="SignalP"/>
    </source>
</evidence>
<keyword evidence="3" id="KW-1185">Reference proteome</keyword>
<comment type="caution">
    <text evidence="2">The sequence shown here is derived from an EMBL/GenBank/DDBJ whole genome shotgun (WGS) entry which is preliminary data.</text>
</comment>
<proteinExistence type="predicted"/>
<feature type="chain" id="PRO_5014365067" description="Lipocalin/cytosolic fatty-acid binding domain-containing protein" evidence="1">
    <location>
        <begin position="22"/>
        <end position="194"/>
    </location>
</feature>
<dbReference type="EMBL" id="NEVH01020337">
    <property type="protein sequence ID" value="PNF21621.1"/>
    <property type="molecule type" value="Genomic_DNA"/>
</dbReference>
<dbReference type="AlphaFoldDB" id="A0A2J7PZ59"/>
<evidence type="ECO:0000313" key="2">
    <source>
        <dbReference type="EMBL" id="PNF21621.1"/>
    </source>
</evidence>
<name>A0A2J7PZ59_9NEOP</name>
<evidence type="ECO:0008006" key="4">
    <source>
        <dbReference type="Google" id="ProtNLM"/>
    </source>
</evidence>
<dbReference type="InParanoid" id="A0A2J7PZ59"/>
<dbReference type="Proteomes" id="UP000235965">
    <property type="component" value="Unassembled WGS sequence"/>
</dbReference>
<accession>A0A2J7PZ59</accession>
<keyword evidence="1" id="KW-0732">Signal</keyword>
<organism evidence="2 3">
    <name type="scientific">Cryptotermes secundus</name>
    <dbReference type="NCBI Taxonomy" id="105785"/>
    <lineage>
        <taxon>Eukaryota</taxon>
        <taxon>Metazoa</taxon>
        <taxon>Ecdysozoa</taxon>
        <taxon>Arthropoda</taxon>
        <taxon>Hexapoda</taxon>
        <taxon>Insecta</taxon>
        <taxon>Pterygota</taxon>
        <taxon>Neoptera</taxon>
        <taxon>Polyneoptera</taxon>
        <taxon>Dictyoptera</taxon>
        <taxon>Blattodea</taxon>
        <taxon>Blattoidea</taxon>
        <taxon>Termitoidae</taxon>
        <taxon>Kalotermitidae</taxon>
        <taxon>Cryptotermitinae</taxon>
        <taxon>Cryptotermes</taxon>
    </lineage>
</organism>
<dbReference type="InterPro" id="IPR012674">
    <property type="entry name" value="Calycin"/>
</dbReference>
<feature type="signal peptide" evidence="1">
    <location>
        <begin position="1"/>
        <end position="21"/>
    </location>
</feature>